<dbReference type="Gene3D" id="3.40.50.2000">
    <property type="entry name" value="Glycogen Phosphorylase B"/>
    <property type="match status" value="2"/>
</dbReference>
<dbReference type="EMBL" id="PEVG01000008">
    <property type="protein sequence ID" value="PIU99718.1"/>
    <property type="molecule type" value="Genomic_DNA"/>
</dbReference>
<accession>A0A2M7B9G4</accession>
<feature type="domain" description="Glycosyl transferase family 1" evidence="1">
    <location>
        <begin position="194"/>
        <end position="329"/>
    </location>
</feature>
<dbReference type="SUPFAM" id="SSF53756">
    <property type="entry name" value="UDP-Glycosyltransferase/glycogen phosphorylase"/>
    <property type="match status" value="1"/>
</dbReference>
<dbReference type="CDD" id="cd03802">
    <property type="entry name" value="GT4_AviGT4-like"/>
    <property type="match status" value="1"/>
</dbReference>
<dbReference type="PANTHER" id="PTHR45947:SF3">
    <property type="entry name" value="SULFOQUINOVOSYL TRANSFERASE SQD2"/>
    <property type="match status" value="1"/>
</dbReference>
<dbReference type="InterPro" id="IPR050194">
    <property type="entry name" value="Glycosyltransferase_grp1"/>
</dbReference>
<dbReference type="InterPro" id="IPR001296">
    <property type="entry name" value="Glyco_trans_1"/>
</dbReference>
<dbReference type="PANTHER" id="PTHR45947">
    <property type="entry name" value="SULFOQUINOVOSYL TRANSFERASE SQD2"/>
    <property type="match status" value="1"/>
</dbReference>
<protein>
    <submittedName>
        <fullName evidence="3">Glycosyl transferase</fullName>
    </submittedName>
</protein>
<comment type="caution">
    <text evidence="3">The sequence shown here is derived from an EMBL/GenBank/DDBJ whole genome shotgun (WGS) entry which is preliminary data.</text>
</comment>
<evidence type="ECO:0000259" key="2">
    <source>
        <dbReference type="Pfam" id="PF13439"/>
    </source>
</evidence>
<dbReference type="Pfam" id="PF13439">
    <property type="entry name" value="Glyco_transf_4"/>
    <property type="match status" value="1"/>
</dbReference>
<dbReference type="Proteomes" id="UP000228561">
    <property type="component" value="Unassembled WGS sequence"/>
</dbReference>
<gene>
    <name evidence="3" type="ORF">COS58_00805</name>
</gene>
<sequence length="366" mass="41825">MKKYFRPNKKLRIAQVAPLWFTIPPKGYGGIERIVAMLCNCLVDEGHEVTLFAAPGSQTKAKLISVFPKPLVEANIPWANPIWNLRNLSLAFEMANQGEFDVIHCHLDLWALFFQNLTKTPVLHTMHNPLYRDNADATKDDRLMLFNEESRRTNIVFISQSAKKQAMVDFLSDKARVIYNGIDLSHFKFNAKSGDHFVWIARMNKHKGVENAIAACEKLGKKLLLAGRIDPTQQEYFKKIIKPHLNGKIKYVGELTEEQLSDFYGQALATLYPIEWEEPFGLVVVESMACGTPVIAYRRGSMPELINDGKTGFVIDSNISKLTEAMEKVGQINRLAVRKSVEEKFSKERMVDEYEKLYYELCSKQK</sequence>
<evidence type="ECO:0000313" key="4">
    <source>
        <dbReference type="Proteomes" id="UP000228561"/>
    </source>
</evidence>
<dbReference type="Pfam" id="PF00534">
    <property type="entry name" value="Glycos_transf_1"/>
    <property type="match status" value="1"/>
</dbReference>
<evidence type="ECO:0000313" key="3">
    <source>
        <dbReference type="EMBL" id="PIU99718.1"/>
    </source>
</evidence>
<name>A0A2M7B9G4_9BACT</name>
<reference evidence="4" key="1">
    <citation type="submission" date="2017-09" db="EMBL/GenBank/DDBJ databases">
        <title>Depth-based differentiation of microbial function through sediment-hosted aquifers and enrichment of novel symbionts in the deep terrestrial subsurface.</title>
        <authorList>
            <person name="Probst A.J."/>
            <person name="Ladd B."/>
            <person name="Jarett J.K."/>
            <person name="Geller-Mcgrath D.E."/>
            <person name="Sieber C.M.K."/>
            <person name="Emerson J.B."/>
            <person name="Anantharaman K."/>
            <person name="Thomas B.C."/>
            <person name="Malmstrom R."/>
            <person name="Stieglmeier M."/>
            <person name="Klingl A."/>
            <person name="Woyke T."/>
            <person name="Ryan C.M."/>
            <person name="Banfield J.F."/>
        </authorList>
    </citation>
    <scope>NUCLEOTIDE SEQUENCE [LARGE SCALE GENOMIC DNA]</scope>
</reference>
<dbReference type="InterPro" id="IPR028098">
    <property type="entry name" value="Glyco_trans_4-like_N"/>
</dbReference>
<feature type="domain" description="Glycosyltransferase subfamily 4-like N-terminal" evidence="2">
    <location>
        <begin position="28"/>
        <end position="185"/>
    </location>
</feature>
<keyword evidence="3" id="KW-0808">Transferase</keyword>
<evidence type="ECO:0000259" key="1">
    <source>
        <dbReference type="Pfam" id="PF00534"/>
    </source>
</evidence>
<dbReference type="AlphaFoldDB" id="A0A2M7B9G4"/>
<proteinExistence type="predicted"/>
<dbReference type="GO" id="GO:0016757">
    <property type="term" value="F:glycosyltransferase activity"/>
    <property type="evidence" value="ECO:0007669"/>
    <property type="project" value="InterPro"/>
</dbReference>
<organism evidence="3 4">
    <name type="scientific">Candidatus Tagabacteria bacterium CG03_land_8_20_14_0_80_41_22</name>
    <dbReference type="NCBI Taxonomy" id="1975020"/>
    <lineage>
        <taxon>Bacteria</taxon>
        <taxon>Candidatus Tagaibacteriota</taxon>
    </lineage>
</organism>